<proteinExistence type="predicted"/>
<accession>A0ABP0V1Q7</accession>
<reference evidence="1" key="1">
    <citation type="submission" date="2024-02" db="EMBL/GenBank/DDBJ databases">
        <authorList>
            <consortium name="ELIXIR-Norway"/>
            <consortium name="Elixir Norway"/>
        </authorList>
    </citation>
    <scope>NUCLEOTIDE SEQUENCE</scope>
</reference>
<evidence type="ECO:0000313" key="1">
    <source>
        <dbReference type="EMBL" id="CAK9232407.1"/>
    </source>
</evidence>
<keyword evidence="2" id="KW-1185">Reference proteome</keyword>
<dbReference type="Proteomes" id="UP001497512">
    <property type="component" value="Chromosome 7"/>
</dbReference>
<organism evidence="1 2">
    <name type="scientific">Sphagnum troendelagicum</name>
    <dbReference type="NCBI Taxonomy" id="128251"/>
    <lineage>
        <taxon>Eukaryota</taxon>
        <taxon>Viridiplantae</taxon>
        <taxon>Streptophyta</taxon>
        <taxon>Embryophyta</taxon>
        <taxon>Bryophyta</taxon>
        <taxon>Sphagnophytina</taxon>
        <taxon>Sphagnopsida</taxon>
        <taxon>Sphagnales</taxon>
        <taxon>Sphagnaceae</taxon>
        <taxon>Sphagnum</taxon>
    </lineage>
</organism>
<evidence type="ECO:0000313" key="2">
    <source>
        <dbReference type="Proteomes" id="UP001497512"/>
    </source>
</evidence>
<protein>
    <submittedName>
        <fullName evidence="1">Uncharacterized protein</fullName>
    </submittedName>
</protein>
<dbReference type="EMBL" id="OZ019899">
    <property type="protein sequence ID" value="CAK9232407.1"/>
    <property type="molecule type" value="Genomic_DNA"/>
</dbReference>
<gene>
    <name evidence="1" type="ORF">CSSPTR1EN2_LOCUS21242</name>
</gene>
<name>A0ABP0V1Q7_9BRYO</name>
<sequence length="72" mass="8111">MAGAGGHWRGRALSCMPAVHVQLGPGMRIASYKRPLQHIPMHNRREARLPVEPTVVRTVHRCLGVTHRRVSR</sequence>